<dbReference type="Proteomes" id="UP000190831">
    <property type="component" value="Chromosome C"/>
</dbReference>
<protein>
    <submittedName>
        <fullName evidence="2">LAFE_0C04808g1_1</fullName>
    </submittedName>
</protein>
<keyword evidence="3" id="KW-1185">Reference proteome</keyword>
<proteinExistence type="predicted"/>
<organism evidence="2 3">
    <name type="scientific">Lachancea fermentati</name>
    <name type="common">Zygosaccharomyces fermentati</name>
    <dbReference type="NCBI Taxonomy" id="4955"/>
    <lineage>
        <taxon>Eukaryota</taxon>
        <taxon>Fungi</taxon>
        <taxon>Dikarya</taxon>
        <taxon>Ascomycota</taxon>
        <taxon>Saccharomycotina</taxon>
        <taxon>Saccharomycetes</taxon>
        <taxon>Saccharomycetales</taxon>
        <taxon>Saccharomycetaceae</taxon>
        <taxon>Lachancea</taxon>
    </lineage>
</organism>
<dbReference type="AlphaFoldDB" id="A0A1G4M9E0"/>
<reference evidence="2 3" key="1">
    <citation type="submission" date="2016-03" db="EMBL/GenBank/DDBJ databases">
        <authorList>
            <person name="Devillers H."/>
        </authorList>
    </citation>
    <scope>NUCLEOTIDE SEQUENCE [LARGE SCALE GENOMIC DNA]</scope>
    <source>
        <strain evidence="2">CBS 6772</strain>
    </source>
</reference>
<gene>
    <name evidence="2" type="ORF">LAFE_0C04808G</name>
</gene>
<evidence type="ECO:0000256" key="1">
    <source>
        <dbReference type="SAM" id="MobiDB-lite"/>
    </source>
</evidence>
<feature type="region of interest" description="Disordered" evidence="1">
    <location>
        <begin position="65"/>
        <end position="90"/>
    </location>
</feature>
<dbReference type="EMBL" id="LT598485">
    <property type="protein sequence ID" value="SCW00466.1"/>
    <property type="molecule type" value="Genomic_DNA"/>
</dbReference>
<evidence type="ECO:0000313" key="3">
    <source>
        <dbReference type="Proteomes" id="UP000190831"/>
    </source>
</evidence>
<name>A0A1G4M9E0_LACFM</name>
<evidence type="ECO:0000313" key="2">
    <source>
        <dbReference type="EMBL" id="SCW00466.1"/>
    </source>
</evidence>
<accession>A0A1G4M9E0</accession>
<sequence length="173" mass="19672">MPVNTVPQPQKRANKRTYARVRATDPPPCAYVLMCSRRLIGTAFMCDCCKTPRNLYDITAHKPAHKPVPSEREARSAQRNAAAWRRPGRDGHVAGHARLAETKTHSRAAVLHQFSPRCSLKAIVCRARRPCVAAHRVPRANFGFLLFVFVRMYGFTFRPAWDLRRLPSRLLSL</sequence>